<proteinExistence type="predicted"/>
<gene>
    <name evidence="1" type="ORF">C6Y40_15490</name>
</gene>
<sequence length="333" mass="38954">MKKLILHIGSEKTGTTTIQHFCNNNRTLLREQNIYYPKVGFCDFAHFSLIAPFHPIDNNGAKLEFAPGEKYDIRQEWQPVKDIFDSHKNVTVLISAEHFSSRLRKAGITQLKETIEWLGKDIKVEILFYVRRQDSYFSSWYSTHIKAGGKLTIDEAYEMRLQEHWFYNYFYIAECWAEQFGRQAISIKVFEKEQMPDGLLESFADAAGFTINNDFNMLVNDDNISWSPKMLSLARKVNELNSVNLIPYRYQKLNKIAQLVNDNNTPLISPQRSDEILQRYKESNENLARVYLDRPDGRLFENNKIKVSDEWAEPAEISSEEILQVLLELTKKF</sequence>
<evidence type="ECO:0000313" key="1">
    <source>
        <dbReference type="EMBL" id="PRO72687.1"/>
    </source>
</evidence>
<evidence type="ECO:0000313" key="2">
    <source>
        <dbReference type="Proteomes" id="UP000238949"/>
    </source>
</evidence>
<comment type="caution">
    <text evidence="1">The sequence shown here is derived from an EMBL/GenBank/DDBJ whole genome shotgun (WGS) entry which is preliminary data.</text>
</comment>
<dbReference type="OrthoDB" id="547265at2"/>
<keyword evidence="2" id="KW-1185">Reference proteome</keyword>
<accession>A0A2S9V884</accession>
<dbReference type="InterPro" id="IPR027417">
    <property type="entry name" value="P-loop_NTPase"/>
</dbReference>
<dbReference type="AlphaFoldDB" id="A0A2S9V884"/>
<dbReference type="SUPFAM" id="SSF52540">
    <property type="entry name" value="P-loop containing nucleoside triphosphate hydrolases"/>
    <property type="match status" value="1"/>
</dbReference>
<name>A0A2S9V884_9ALTE</name>
<dbReference type="EMBL" id="PVNP01000172">
    <property type="protein sequence ID" value="PRO72687.1"/>
    <property type="molecule type" value="Genomic_DNA"/>
</dbReference>
<reference evidence="2" key="1">
    <citation type="journal article" date="2020" name="Int. J. Syst. Evol. Microbiol.">
        <title>Alteromonas alba sp. nov., a marine bacterium isolated from the seawater of the West Pacific Ocean.</title>
        <authorList>
            <person name="Sun C."/>
            <person name="Wu Y.-H."/>
            <person name="Xamxidin M."/>
            <person name="Cheng H."/>
            <person name="Xu X.-W."/>
        </authorList>
    </citation>
    <scope>NUCLEOTIDE SEQUENCE [LARGE SCALE GENOMIC DNA]</scope>
    <source>
        <strain evidence="2">190</strain>
    </source>
</reference>
<protein>
    <recommendedName>
        <fullName evidence="3">Sulfotransferase domain-containing protein</fullName>
    </recommendedName>
</protein>
<organism evidence="1 2">
    <name type="scientific">Alteromonas alba</name>
    <dbReference type="NCBI Taxonomy" id="2079529"/>
    <lineage>
        <taxon>Bacteria</taxon>
        <taxon>Pseudomonadati</taxon>
        <taxon>Pseudomonadota</taxon>
        <taxon>Gammaproteobacteria</taxon>
        <taxon>Alteromonadales</taxon>
        <taxon>Alteromonadaceae</taxon>
        <taxon>Alteromonas/Salinimonas group</taxon>
        <taxon>Alteromonas</taxon>
    </lineage>
</organism>
<dbReference type="RefSeq" id="WP_105935355.1">
    <property type="nucleotide sequence ID" value="NZ_PVNP01000172.1"/>
</dbReference>
<dbReference type="Proteomes" id="UP000238949">
    <property type="component" value="Unassembled WGS sequence"/>
</dbReference>
<evidence type="ECO:0008006" key="3">
    <source>
        <dbReference type="Google" id="ProtNLM"/>
    </source>
</evidence>